<dbReference type="PANTHER" id="PTHR43798:SF31">
    <property type="entry name" value="AB HYDROLASE SUPERFAMILY PROTEIN YCLE"/>
    <property type="match status" value="1"/>
</dbReference>
<organism evidence="3 4">
    <name type="scientific">Mycolicibacter heraklionensis</name>
    <dbReference type="NCBI Taxonomy" id="512402"/>
    <lineage>
        <taxon>Bacteria</taxon>
        <taxon>Bacillati</taxon>
        <taxon>Actinomycetota</taxon>
        <taxon>Actinomycetes</taxon>
        <taxon>Mycobacteriales</taxon>
        <taxon>Mycobacteriaceae</taxon>
        <taxon>Mycolicibacter</taxon>
    </lineage>
</organism>
<dbReference type="Proteomes" id="UP000825008">
    <property type="component" value="Chromosome"/>
</dbReference>
<dbReference type="Gene3D" id="3.40.50.1820">
    <property type="entry name" value="alpha/beta hydrolase"/>
    <property type="match status" value="1"/>
</dbReference>
<dbReference type="InterPro" id="IPR050266">
    <property type="entry name" value="AB_hydrolase_sf"/>
</dbReference>
<keyword evidence="1 3" id="KW-0378">Hydrolase</keyword>
<evidence type="ECO:0000259" key="2">
    <source>
        <dbReference type="Pfam" id="PF00561"/>
    </source>
</evidence>
<evidence type="ECO:0000313" key="4">
    <source>
        <dbReference type="Proteomes" id="UP000825008"/>
    </source>
</evidence>
<protein>
    <submittedName>
        <fullName evidence="3">Alpha/beta hydrolase</fullName>
    </submittedName>
</protein>
<name>A0A9X7WDQ9_9MYCO</name>
<dbReference type="InterPro" id="IPR000639">
    <property type="entry name" value="Epox_hydrolase-like"/>
</dbReference>
<evidence type="ECO:0000256" key="1">
    <source>
        <dbReference type="ARBA" id="ARBA00022801"/>
    </source>
</evidence>
<dbReference type="GO" id="GO:0016020">
    <property type="term" value="C:membrane"/>
    <property type="evidence" value="ECO:0007669"/>
    <property type="project" value="TreeGrafter"/>
</dbReference>
<dbReference type="EMBL" id="CP080997">
    <property type="protein sequence ID" value="QZA06313.1"/>
    <property type="molecule type" value="Genomic_DNA"/>
</dbReference>
<evidence type="ECO:0000313" key="3">
    <source>
        <dbReference type="EMBL" id="QZA06313.1"/>
    </source>
</evidence>
<dbReference type="SUPFAM" id="SSF53474">
    <property type="entry name" value="alpha/beta-Hydrolases"/>
    <property type="match status" value="1"/>
</dbReference>
<dbReference type="RefSeq" id="WP_220694200.1">
    <property type="nucleotide sequence ID" value="NZ_CP080997.1"/>
</dbReference>
<dbReference type="GO" id="GO:0016787">
    <property type="term" value="F:hydrolase activity"/>
    <property type="evidence" value="ECO:0007669"/>
    <property type="project" value="UniProtKB-KW"/>
</dbReference>
<dbReference type="AlphaFoldDB" id="A0A9X7WDQ9"/>
<dbReference type="PANTHER" id="PTHR43798">
    <property type="entry name" value="MONOACYLGLYCEROL LIPASE"/>
    <property type="match status" value="1"/>
</dbReference>
<feature type="domain" description="AB hydrolase-1" evidence="2">
    <location>
        <begin position="31"/>
        <end position="278"/>
    </location>
</feature>
<accession>A0A9X7WDQ9</accession>
<gene>
    <name evidence="3" type="ORF">K3U94_14870</name>
</gene>
<dbReference type="InterPro" id="IPR000073">
    <property type="entry name" value="AB_hydrolase_1"/>
</dbReference>
<proteinExistence type="predicted"/>
<dbReference type="KEGG" id="mher:K3U94_14870"/>
<dbReference type="PRINTS" id="PR00412">
    <property type="entry name" value="EPOXHYDRLASE"/>
</dbReference>
<reference evidence="3" key="1">
    <citation type="submission" date="2021-08" db="EMBL/GenBank/DDBJ databases">
        <title>Whole genome sequencing of non-tuberculosis mycobacteria type-strains.</title>
        <authorList>
            <person name="Igarashi Y."/>
            <person name="Osugi A."/>
            <person name="Mitarai S."/>
        </authorList>
    </citation>
    <scope>NUCLEOTIDE SEQUENCE</scope>
    <source>
        <strain evidence="3">JCM 30995</strain>
    </source>
</reference>
<sequence>MTARSSVELASGRVSYLDFRPDNPAFSAAGTVVLLHGGGVDNASLSWDEIGPRLAAEGYRVIAPDHPGFGQSPPPPWRLTQERLVGYVGEFVDALALDRYVVGGLSLGGGMALGHALRRPEQTSGVMLLGSYGLMSRVSDGPLAGVRQGLTWAMLRSGALALVGRLTARSPAVLAWSVKTALIRDPARRTPELMAEVTAAVQQDSGVFEQWQRDEVSWNRLKTDYTPRLSALRCPVLIIHGDKDTGVPVARARAAARLIPGARLVVLPGAGHWVQRDRPAETLAAMTEFLARTG</sequence>
<dbReference type="PRINTS" id="PR00111">
    <property type="entry name" value="ABHYDROLASE"/>
</dbReference>
<dbReference type="InterPro" id="IPR029058">
    <property type="entry name" value="AB_hydrolase_fold"/>
</dbReference>
<dbReference type="Pfam" id="PF00561">
    <property type="entry name" value="Abhydrolase_1"/>
    <property type="match status" value="1"/>
</dbReference>